<dbReference type="Gene3D" id="1.25.40.10">
    <property type="entry name" value="Tetratricopeptide repeat domain"/>
    <property type="match status" value="1"/>
</dbReference>
<proteinExistence type="predicted"/>
<dbReference type="EMBL" id="CP109019">
    <property type="protein sequence ID" value="WUT87232.1"/>
    <property type="molecule type" value="Genomic_DNA"/>
</dbReference>
<dbReference type="Pfam" id="PF13424">
    <property type="entry name" value="TPR_12"/>
    <property type="match status" value="1"/>
</dbReference>
<reference evidence="1" key="1">
    <citation type="submission" date="2022-10" db="EMBL/GenBank/DDBJ databases">
        <title>The complete genomes of actinobacterial strains from the NBC collection.</title>
        <authorList>
            <person name="Joergensen T.S."/>
            <person name="Alvarez Arevalo M."/>
            <person name="Sterndorff E.B."/>
            <person name="Faurdal D."/>
            <person name="Vuksanovic O."/>
            <person name="Mourched A.-S."/>
            <person name="Charusanti P."/>
            <person name="Shaw S."/>
            <person name="Blin K."/>
            <person name="Weber T."/>
        </authorList>
    </citation>
    <scope>NUCLEOTIDE SEQUENCE</scope>
    <source>
        <strain evidence="1">NBC_00668</strain>
    </source>
</reference>
<sequence>MSIGLGQVCLRTGRTSEAFNHLHESPRLWRQTGVRFREALLFGAIAVSGRPVEAAEHAARARDIAEARGDAGILARALAQLGHAHRTQGATDRAREHYRRAESIFRELGLPDADDVAQHLREL</sequence>
<evidence type="ECO:0000313" key="1">
    <source>
        <dbReference type="EMBL" id="WUT87232.1"/>
    </source>
</evidence>
<organism evidence="1 2">
    <name type="scientific">Streptomyces melanogenes</name>
    <dbReference type="NCBI Taxonomy" id="67326"/>
    <lineage>
        <taxon>Bacteria</taxon>
        <taxon>Bacillati</taxon>
        <taxon>Actinomycetota</taxon>
        <taxon>Actinomycetes</taxon>
        <taxon>Kitasatosporales</taxon>
        <taxon>Streptomycetaceae</taxon>
        <taxon>Streptomyces</taxon>
    </lineage>
</organism>
<protein>
    <submittedName>
        <fullName evidence="1">Tetratricopeptide repeat protein</fullName>
    </submittedName>
</protein>
<name>A0ABZ1XX19_9ACTN</name>
<dbReference type="RefSeq" id="WP_329404240.1">
    <property type="nucleotide sequence ID" value="NZ_CP109019.1"/>
</dbReference>
<keyword evidence="2" id="KW-1185">Reference proteome</keyword>
<evidence type="ECO:0000313" key="2">
    <source>
        <dbReference type="Proteomes" id="UP001432060"/>
    </source>
</evidence>
<dbReference type="InterPro" id="IPR011990">
    <property type="entry name" value="TPR-like_helical_dom_sf"/>
</dbReference>
<gene>
    <name evidence="1" type="ORF">OG515_35955</name>
</gene>
<dbReference type="SUPFAM" id="SSF48452">
    <property type="entry name" value="TPR-like"/>
    <property type="match status" value="1"/>
</dbReference>
<dbReference type="Proteomes" id="UP001432060">
    <property type="component" value="Chromosome"/>
</dbReference>
<accession>A0ABZ1XX19</accession>